<dbReference type="InterPro" id="IPR002716">
    <property type="entry name" value="PIN_dom"/>
</dbReference>
<dbReference type="InterPro" id="IPR039018">
    <property type="entry name" value="VapC20-like"/>
</dbReference>
<evidence type="ECO:0000313" key="3">
    <source>
        <dbReference type="Proteomes" id="UP001226020"/>
    </source>
</evidence>
<dbReference type="PANTHER" id="PTHR42188:SF1">
    <property type="entry name" value="23S RRNA-SPECIFIC ENDONUCLEASE VAPC20"/>
    <property type="match status" value="1"/>
</dbReference>
<reference evidence="2 3" key="1">
    <citation type="journal article" date="2023" name="Front. Microbiol.">
        <title>Phylogeography and host specificity of Pasteurellaceae pathogenic to sea-farmed fish in the north-east Atlantic.</title>
        <authorList>
            <person name="Gulla S."/>
            <person name="Colquhoun D.J."/>
            <person name="Olsen A.B."/>
            <person name="Spilsberg B."/>
            <person name="Lagesen K."/>
            <person name="Aakesson C.P."/>
            <person name="Strom S."/>
            <person name="Manji F."/>
            <person name="Birkbeck T.H."/>
            <person name="Nilsen H.K."/>
        </authorList>
    </citation>
    <scope>NUCLEOTIDE SEQUENCE [LARGE SCALE GENOMIC DNA]</scope>
    <source>
        <strain evidence="2 3">NVIB3131</strain>
    </source>
</reference>
<protein>
    <submittedName>
        <fullName evidence="2">PIN domain-containing protein</fullName>
    </submittedName>
</protein>
<dbReference type="Proteomes" id="UP001226020">
    <property type="component" value="Unassembled WGS sequence"/>
</dbReference>
<dbReference type="PANTHER" id="PTHR42188">
    <property type="entry name" value="23S RRNA-SPECIFIC ENDONUCLEASE VAPC20"/>
    <property type="match status" value="1"/>
</dbReference>
<dbReference type="SUPFAM" id="SSF88723">
    <property type="entry name" value="PIN domain-like"/>
    <property type="match status" value="1"/>
</dbReference>
<dbReference type="GO" id="GO:0016075">
    <property type="term" value="P:rRNA catabolic process"/>
    <property type="evidence" value="ECO:0007669"/>
    <property type="project" value="TreeGrafter"/>
</dbReference>
<dbReference type="InterPro" id="IPR029060">
    <property type="entry name" value="PIN-like_dom_sf"/>
</dbReference>
<keyword evidence="3" id="KW-1185">Reference proteome</keyword>
<name>A0AAW8CER3_9PAST</name>
<feature type="domain" description="PIN" evidence="1">
    <location>
        <begin position="4"/>
        <end position="121"/>
    </location>
</feature>
<dbReference type="AlphaFoldDB" id="A0AAW8CER3"/>
<accession>A0AAW8CER3</accession>
<dbReference type="GO" id="GO:0004521">
    <property type="term" value="F:RNA endonuclease activity"/>
    <property type="evidence" value="ECO:0007669"/>
    <property type="project" value="InterPro"/>
</dbReference>
<dbReference type="RefSeq" id="WP_306347013.1">
    <property type="nucleotide sequence ID" value="NZ_JASAVU010000007.1"/>
</dbReference>
<dbReference type="GeneID" id="300271029"/>
<sequence>MQQILIDSGPLIALFDASDRYHNKTIEFIQNNKSTLITTLASVTEVLHLLDFNRNAQLDFLEWISRGGIQIADIQQTDFVRIKALTDKYRDLPMDFADSCLVLLAEKMGIKTIATIDRDFTIYRINGKQTFETILL</sequence>
<comment type="caution">
    <text evidence="2">The sequence shown here is derived from an EMBL/GenBank/DDBJ whole genome shotgun (WGS) entry which is preliminary data.</text>
</comment>
<organism evidence="2 3">
    <name type="scientific">Phocoenobacter atlanticus subsp. atlanticus</name>
    <dbReference type="NCBI Taxonomy" id="3061285"/>
    <lineage>
        <taxon>Bacteria</taxon>
        <taxon>Pseudomonadati</taxon>
        <taxon>Pseudomonadota</taxon>
        <taxon>Gammaproteobacteria</taxon>
        <taxon>Pasteurellales</taxon>
        <taxon>Pasteurellaceae</taxon>
        <taxon>Phocoenobacter</taxon>
        <taxon>Phocoenobacter atlanticus</taxon>
    </lineage>
</organism>
<evidence type="ECO:0000313" key="2">
    <source>
        <dbReference type="EMBL" id="MDP8149525.1"/>
    </source>
</evidence>
<dbReference type="Pfam" id="PF01850">
    <property type="entry name" value="PIN"/>
    <property type="match status" value="1"/>
</dbReference>
<dbReference type="EMBL" id="JASAXT010000046">
    <property type="protein sequence ID" value="MDP8149525.1"/>
    <property type="molecule type" value="Genomic_DNA"/>
</dbReference>
<evidence type="ECO:0000259" key="1">
    <source>
        <dbReference type="Pfam" id="PF01850"/>
    </source>
</evidence>
<gene>
    <name evidence="2" type="ORF">QJU57_10650</name>
</gene>
<proteinExistence type="predicted"/>
<dbReference type="Gene3D" id="3.40.50.1010">
    <property type="entry name" value="5'-nuclease"/>
    <property type="match status" value="1"/>
</dbReference>